<dbReference type="GO" id="GO:0008360">
    <property type="term" value="P:regulation of cell shape"/>
    <property type="evidence" value="ECO:0007669"/>
    <property type="project" value="UniProtKB-KW"/>
</dbReference>
<evidence type="ECO:0000256" key="9">
    <source>
        <dbReference type="ARBA" id="ARBA00023136"/>
    </source>
</evidence>
<feature type="transmembrane region" description="Helical" evidence="11">
    <location>
        <begin position="303"/>
        <end position="321"/>
    </location>
</feature>
<dbReference type="OrthoDB" id="9812661at2"/>
<comment type="function">
    <text evidence="11">Peptidoglycan polymerase that is essential for cell wall elongation.</text>
</comment>
<evidence type="ECO:0000256" key="1">
    <source>
        <dbReference type="ARBA" id="ARBA00004141"/>
    </source>
</evidence>
<evidence type="ECO:0000256" key="5">
    <source>
        <dbReference type="ARBA" id="ARBA00022692"/>
    </source>
</evidence>
<feature type="transmembrane region" description="Helical" evidence="11">
    <location>
        <begin position="148"/>
        <end position="177"/>
    </location>
</feature>
<gene>
    <name evidence="11" type="primary">rodA</name>
    <name evidence="12" type="ORF">SAMN02745973_00429</name>
</gene>
<keyword evidence="7 11" id="KW-0573">Peptidoglycan synthesis</keyword>
<evidence type="ECO:0000256" key="4">
    <source>
        <dbReference type="ARBA" id="ARBA00022679"/>
    </source>
</evidence>
<organism evidence="12 13">
    <name type="scientific">Garciella nitratireducens DSM 15102</name>
    <dbReference type="NCBI Taxonomy" id="1121911"/>
    <lineage>
        <taxon>Bacteria</taxon>
        <taxon>Bacillati</taxon>
        <taxon>Bacillota</taxon>
        <taxon>Clostridia</taxon>
        <taxon>Eubacteriales</taxon>
        <taxon>Eubacteriaceae</taxon>
        <taxon>Garciella</taxon>
    </lineage>
</organism>
<reference evidence="12 13" key="1">
    <citation type="submission" date="2017-02" db="EMBL/GenBank/DDBJ databases">
        <authorList>
            <person name="Peterson S.W."/>
        </authorList>
    </citation>
    <scope>NUCLEOTIDE SEQUENCE [LARGE SCALE GENOMIC DNA]</scope>
    <source>
        <strain evidence="12 13">DSM 15102</strain>
    </source>
</reference>
<dbReference type="InterPro" id="IPR018365">
    <property type="entry name" value="Cell_cycle_FtsW-rel_CS"/>
</dbReference>
<keyword evidence="10 11" id="KW-0961">Cell wall biogenesis/degradation</keyword>
<comment type="pathway">
    <text evidence="11">Cell wall biogenesis; peptidoglycan biosynthesis.</text>
</comment>
<keyword evidence="13" id="KW-1185">Reference proteome</keyword>
<dbReference type="InterPro" id="IPR011923">
    <property type="entry name" value="RodA/MrdB"/>
</dbReference>
<evidence type="ECO:0000256" key="10">
    <source>
        <dbReference type="ARBA" id="ARBA00023316"/>
    </source>
</evidence>
<dbReference type="GO" id="GO:0015648">
    <property type="term" value="F:lipid-linked peptidoglycan transporter activity"/>
    <property type="evidence" value="ECO:0007669"/>
    <property type="project" value="TreeGrafter"/>
</dbReference>
<comment type="catalytic activity">
    <reaction evidence="11">
        <text>[GlcNAc-(1-&gt;4)-Mur2Ac(oyl-L-Ala-gamma-D-Glu-L-Lys-D-Ala-D-Ala)](n)-di-trans,octa-cis-undecaprenyl diphosphate + beta-D-GlcNAc-(1-&gt;4)-Mur2Ac(oyl-L-Ala-gamma-D-Glu-L-Lys-D-Ala-D-Ala)-di-trans,octa-cis-undecaprenyl diphosphate = [GlcNAc-(1-&gt;4)-Mur2Ac(oyl-L-Ala-gamma-D-Glu-L-Lys-D-Ala-D-Ala)](n+1)-di-trans,octa-cis-undecaprenyl diphosphate + di-trans,octa-cis-undecaprenyl diphosphate + H(+)</text>
        <dbReference type="Rhea" id="RHEA:23708"/>
        <dbReference type="Rhea" id="RHEA-COMP:9602"/>
        <dbReference type="Rhea" id="RHEA-COMP:9603"/>
        <dbReference type="ChEBI" id="CHEBI:15378"/>
        <dbReference type="ChEBI" id="CHEBI:58405"/>
        <dbReference type="ChEBI" id="CHEBI:60033"/>
        <dbReference type="ChEBI" id="CHEBI:78435"/>
        <dbReference type="EC" id="2.4.99.28"/>
    </reaction>
</comment>
<feature type="transmembrane region" description="Helical" evidence="11">
    <location>
        <begin position="341"/>
        <end position="361"/>
    </location>
</feature>
<comment type="similarity">
    <text evidence="11">Belongs to the SEDS family. MrdB/RodA subfamily.</text>
</comment>
<keyword evidence="6 11" id="KW-0133">Cell shape</keyword>
<dbReference type="GO" id="GO:0071555">
    <property type="term" value="P:cell wall organization"/>
    <property type="evidence" value="ECO:0007669"/>
    <property type="project" value="UniProtKB-KW"/>
</dbReference>
<feature type="transmembrane region" description="Helical" evidence="11">
    <location>
        <begin position="184"/>
        <end position="203"/>
    </location>
</feature>
<sequence>MDKKLLKNLDISLLLNVVLLVVIGFISIYAATQSFGTEKSFSFVLTQAVAFVLGIIAIGVIISIDYHQFGLYWKIIYAICILMLIAVLIPGVGKVNKGARGWIDLGIVEMQPAELAKIGIIITFAKLLDSRQGNLNTLKDLTVPLLHIGIPIILIMLQPDLGNALVFMVISGGMLFVAGINMKFIWGSIVALVVSFPILWNFVLLNHQKNRLITFINPYNDPLGEGYHVIQSMLAVGSGQITGKGLFQEDTMTNLNYLPEQWTDFIFSVIAELTGFIGAAFVVILFAFFLHRLLYLSRIAKDDFGSLIIIGIFFMYLFQVVENIGMTIGLMPITGITLPFISYGGSSLLTNMIAVGLVLNITMRRHKIKF</sequence>
<name>A0A1T4K940_9FIRM</name>
<keyword evidence="4 11" id="KW-0808">Transferase</keyword>
<evidence type="ECO:0000256" key="3">
    <source>
        <dbReference type="ARBA" id="ARBA00022676"/>
    </source>
</evidence>
<dbReference type="GO" id="GO:0005886">
    <property type="term" value="C:plasma membrane"/>
    <property type="evidence" value="ECO:0007669"/>
    <property type="project" value="UniProtKB-SubCell"/>
</dbReference>
<dbReference type="GO" id="GO:0032153">
    <property type="term" value="C:cell division site"/>
    <property type="evidence" value="ECO:0007669"/>
    <property type="project" value="TreeGrafter"/>
</dbReference>
<keyword evidence="5 11" id="KW-0812">Transmembrane</keyword>
<keyword evidence="8 11" id="KW-1133">Transmembrane helix</keyword>
<dbReference type="PANTHER" id="PTHR30474">
    <property type="entry name" value="CELL CYCLE PROTEIN"/>
    <property type="match status" value="1"/>
</dbReference>
<evidence type="ECO:0000256" key="11">
    <source>
        <dbReference type="HAMAP-Rule" id="MF_02079"/>
    </source>
</evidence>
<dbReference type="EC" id="2.4.99.28" evidence="11"/>
<keyword evidence="2 11" id="KW-1003">Cell membrane</keyword>
<dbReference type="Proteomes" id="UP000196365">
    <property type="component" value="Unassembled WGS sequence"/>
</dbReference>
<keyword evidence="3 11" id="KW-0328">Glycosyltransferase</keyword>
<accession>A0A1T4K940</accession>
<dbReference type="GO" id="GO:0009252">
    <property type="term" value="P:peptidoglycan biosynthetic process"/>
    <property type="evidence" value="ECO:0007669"/>
    <property type="project" value="UniProtKB-UniRule"/>
</dbReference>
<dbReference type="EMBL" id="FUWV01000001">
    <property type="protein sequence ID" value="SJZ38916.1"/>
    <property type="molecule type" value="Genomic_DNA"/>
</dbReference>
<dbReference type="Pfam" id="PF01098">
    <property type="entry name" value="FTSW_RODA_SPOVE"/>
    <property type="match status" value="1"/>
</dbReference>
<feature type="transmembrane region" description="Helical" evidence="11">
    <location>
        <begin position="43"/>
        <end position="64"/>
    </location>
</feature>
<dbReference type="UniPathway" id="UPA00219"/>
<evidence type="ECO:0000256" key="8">
    <source>
        <dbReference type="ARBA" id="ARBA00022989"/>
    </source>
</evidence>
<proteinExistence type="inferred from homology"/>
<keyword evidence="9 11" id="KW-0472">Membrane</keyword>
<dbReference type="NCBIfam" id="TIGR02210">
    <property type="entry name" value="rodA_shape"/>
    <property type="match status" value="1"/>
</dbReference>
<dbReference type="GO" id="GO:0051301">
    <property type="term" value="P:cell division"/>
    <property type="evidence" value="ECO:0007669"/>
    <property type="project" value="InterPro"/>
</dbReference>
<dbReference type="AlphaFoldDB" id="A0A1T4K940"/>
<evidence type="ECO:0000256" key="7">
    <source>
        <dbReference type="ARBA" id="ARBA00022984"/>
    </source>
</evidence>
<dbReference type="HAMAP" id="MF_02079">
    <property type="entry name" value="PGT_RodA"/>
    <property type="match status" value="1"/>
</dbReference>
<evidence type="ECO:0000313" key="13">
    <source>
        <dbReference type="Proteomes" id="UP000196365"/>
    </source>
</evidence>
<protein>
    <recommendedName>
        <fullName evidence="11">Peptidoglycan glycosyltransferase RodA</fullName>
        <shortName evidence="11">PGT</shortName>
        <ecNumber evidence="11">2.4.99.28</ecNumber>
    </recommendedName>
    <alternativeName>
        <fullName evidence="11">Cell elongation protein RodA</fullName>
    </alternativeName>
    <alternativeName>
        <fullName evidence="11">Cell wall polymerase</fullName>
    </alternativeName>
    <alternativeName>
        <fullName evidence="11">Peptidoglycan polymerase</fullName>
        <shortName evidence="11">PG polymerase</shortName>
    </alternativeName>
</protein>
<dbReference type="RefSeq" id="WP_159454640.1">
    <property type="nucleotide sequence ID" value="NZ_FUWV01000001.1"/>
</dbReference>
<evidence type="ECO:0000256" key="2">
    <source>
        <dbReference type="ARBA" id="ARBA00022475"/>
    </source>
</evidence>
<dbReference type="PANTHER" id="PTHR30474:SF1">
    <property type="entry name" value="PEPTIDOGLYCAN GLYCOSYLTRANSFERASE MRDB"/>
    <property type="match status" value="1"/>
</dbReference>
<dbReference type="GO" id="GO:0008955">
    <property type="term" value="F:peptidoglycan glycosyltransferase activity"/>
    <property type="evidence" value="ECO:0007669"/>
    <property type="project" value="UniProtKB-UniRule"/>
</dbReference>
<feature type="transmembrane region" description="Helical" evidence="11">
    <location>
        <begin position="265"/>
        <end position="291"/>
    </location>
</feature>
<evidence type="ECO:0000313" key="12">
    <source>
        <dbReference type="EMBL" id="SJZ38916.1"/>
    </source>
</evidence>
<dbReference type="PROSITE" id="PS00428">
    <property type="entry name" value="FTSW_RODA_SPOVE"/>
    <property type="match status" value="1"/>
</dbReference>
<comment type="subcellular location">
    <subcellularLocation>
        <location evidence="11">Cell membrane</location>
        <topology evidence="11">Multi-pass membrane protein</topology>
    </subcellularLocation>
    <subcellularLocation>
        <location evidence="1">Membrane</location>
        <topology evidence="1">Multi-pass membrane protein</topology>
    </subcellularLocation>
</comment>
<feature type="transmembrane region" description="Helical" evidence="11">
    <location>
        <begin position="71"/>
        <end position="92"/>
    </location>
</feature>
<evidence type="ECO:0000256" key="6">
    <source>
        <dbReference type="ARBA" id="ARBA00022960"/>
    </source>
</evidence>
<dbReference type="InterPro" id="IPR001182">
    <property type="entry name" value="FtsW/RodA"/>
</dbReference>
<feature type="transmembrane region" description="Helical" evidence="11">
    <location>
        <begin position="12"/>
        <end position="31"/>
    </location>
</feature>